<dbReference type="GO" id="GO:0000398">
    <property type="term" value="P:mRNA splicing, via spliceosome"/>
    <property type="evidence" value="ECO:0007669"/>
    <property type="project" value="TreeGrafter"/>
</dbReference>
<reference evidence="6" key="1">
    <citation type="submission" date="2011-08" db="EMBL/GenBank/DDBJ databases">
        <authorList>
            <person name="Rombauts S."/>
        </authorList>
    </citation>
    <scope>NUCLEOTIDE SEQUENCE</scope>
    <source>
        <strain evidence="6">London</strain>
    </source>
</reference>
<evidence type="ECO:0000256" key="3">
    <source>
        <dbReference type="SAM" id="MobiDB-lite"/>
    </source>
</evidence>
<dbReference type="InterPro" id="IPR035979">
    <property type="entry name" value="RBD_domain_sf"/>
</dbReference>
<dbReference type="EnsemblMetazoa" id="tetur33g00760.1">
    <property type="protein sequence ID" value="tetur33g00760.1"/>
    <property type="gene ID" value="tetur33g00760"/>
</dbReference>
<evidence type="ECO:0000256" key="1">
    <source>
        <dbReference type="ARBA" id="ARBA00022884"/>
    </source>
</evidence>
<dbReference type="EMBL" id="CAEY01000947">
    <property type="status" value="NOT_ANNOTATED_CDS"/>
    <property type="molecule type" value="Genomic_DNA"/>
</dbReference>
<proteinExistence type="predicted"/>
<evidence type="ECO:0000313" key="5">
    <source>
        <dbReference type="EnsemblMetazoa" id="tetur33g00760.1"/>
    </source>
</evidence>
<dbReference type="PANTHER" id="PTHR15481:SF0">
    <property type="entry name" value="LD23870P-RELATED"/>
    <property type="match status" value="1"/>
</dbReference>
<organism evidence="5 6">
    <name type="scientific">Tetranychus urticae</name>
    <name type="common">Two-spotted spider mite</name>
    <dbReference type="NCBI Taxonomy" id="32264"/>
    <lineage>
        <taxon>Eukaryota</taxon>
        <taxon>Metazoa</taxon>
        <taxon>Ecdysozoa</taxon>
        <taxon>Arthropoda</taxon>
        <taxon>Chelicerata</taxon>
        <taxon>Arachnida</taxon>
        <taxon>Acari</taxon>
        <taxon>Acariformes</taxon>
        <taxon>Trombidiformes</taxon>
        <taxon>Prostigmata</taxon>
        <taxon>Eleutherengona</taxon>
        <taxon>Raphignathae</taxon>
        <taxon>Tetranychoidea</taxon>
        <taxon>Tetranychidae</taxon>
        <taxon>Tetranychus</taxon>
    </lineage>
</organism>
<dbReference type="GO" id="GO:0061574">
    <property type="term" value="C:ASAP complex"/>
    <property type="evidence" value="ECO:0007669"/>
    <property type="project" value="TreeGrafter"/>
</dbReference>
<dbReference type="InterPro" id="IPR012677">
    <property type="entry name" value="Nucleotide-bd_a/b_plait_sf"/>
</dbReference>
<reference evidence="5" key="2">
    <citation type="submission" date="2015-06" db="UniProtKB">
        <authorList>
            <consortium name="EnsemblMetazoa"/>
        </authorList>
    </citation>
    <scope>IDENTIFICATION</scope>
</reference>
<dbReference type="PANTHER" id="PTHR15481">
    <property type="entry name" value="RIBONUCLEIC ACID BINDING PROTEIN S1"/>
    <property type="match status" value="1"/>
</dbReference>
<dbReference type="PROSITE" id="PS50102">
    <property type="entry name" value="RRM"/>
    <property type="match status" value="1"/>
</dbReference>
<dbReference type="GO" id="GO:0003723">
    <property type="term" value="F:RNA binding"/>
    <property type="evidence" value="ECO:0007669"/>
    <property type="project" value="UniProtKB-UniRule"/>
</dbReference>
<feature type="compositionally biased region" description="Gly residues" evidence="3">
    <location>
        <begin position="71"/>
        <end position="80"/>
    </location>
</feature>
<sequence length="124" mass="14122">MYGPIRSADLPPDRIHPHLSRGFAYVDFEKAEDAEKSIKYMDGGQIDGQEITVSLVYAQKPRNYGGPMIRRGGGGGGGPNWGRRSMPRRNRRYSRSPPRYRRSRTRSRTPPRKRRGSSSRSSSR</sequence>
<dbReference type="AlphaFoldDB" id="T1L2F6"/>
<feature type="region of interest" description="Disordered" evidence="3">
    <location>
        <begin position="62"/>
        <end position="124"/>
    </location>
</feature>
<dbReference type="STRING" id="32264.T1L2F6"/>
<keyword evidence="6" id="KW-1185">Reference proteome</keyword>
<feature type="compositionally biased region" description="Basic residues" evidence="3">
    <location>
        <begin position="85"/>
        <end position="124"/>
    </location>
</feature>
<evidence type="ECO:0000313" key="6">
    <source>
        <dbReference type="Proteomes" id="UP000015104"/>
    </source>
</evidence>
<dbReference type="HOGENOM" id="CLU_1958832_0_0_1"/>
<dbReference type="GO" id="GO:0005737">
    <property type="term" value="C:cytoplasm"/>
    <property type="evidence" value="ECO:0007669"/>
    <property type="project" value="TreeGrafter"/>
</dbReference>
<protein>
    <recommendedName>
        <fullName evidence="4">RRM domain-containing protein</fullName>
    </recommendedName>
</protein>
<evidence type="ECO:0000259" key="4">
    <source>
        <dbReference type="PROSITE" id="PS50102"/>
    </source>
</evidence>
<dbReference type="SUPFAM" id="SSF54928">
    <property type="entry name" value="RNA-binding domain, RBD"/>
    <property type="match status" value="1"/>
</dbReference>
<dbReference type="eggNOG" id="KOG4209">
    <property type="taxonomic scope" value="Eukaryota"/>
</dbReference>
<accession>T1L2F6</accession>
<dbReference type="Gene3D" id="3.30.70.330">
    <property type="match status" value="1"/>
</dbReference>
<dbReference type="InterPro" id="IPR000504">
    <property type="entry name" value="RRM_dom"/>
</dbReference>
<name>T1L2F6_TETUR</name>
<feature type="domain" description="RRM" evidence="4">
    <location>
        <begin position="1"/>
        <end position="58"/>
    </location>
</feature>
<evidence type="ECO:0000256" key="2">
    <source>
        <dbReference type="PROSITE-ProRule" id="PRU00176"/>
    </source>
</evidence>
<dbReference type="GO" id="GO:0005654">
    <property type="term" value="C:nucleoplasm"/>
    <property type="evidence" value="ECO:0007669"/>
    <property type="project" value="TreeGrafter"/>
</dbReference>
<dbReference type="Pfam" id="PF00076">
    <property type="entry name" value="RRM_1"/>
    <property type="match status" value="1"/>
</dbReference>
<keyword evidence="1 2" id="KW-0694">RNA-binding</keyword>
<dbReference type="Proteomes" id="UP000015104">
    <property type="component" value="Unassembled WGS sequence"/>
</dbReference>